<organism evidence="2 3">
    <name type="scientific">Frankia umida</name>
    <dbReference type="NCBI Taxonomy" id="573489"/>
    <lineage>
        <taxon>Bacteria</taxon>
        <taxon>Bacillati</taxon>
        <taxon>Actinomycetota</taxon>
        <taxon>Actinomycetes</taxon>
        <taxon>Frankiales</taxon>
        <taxon>Frankiaceae</taxon>
        <taxon>Frankia</taxon>
    </lineage>
</organism>
<accession>A0ABT0JYN9</accession>
<evidence type="ECO:0000313" key="3">
    <source>
        <dbReference type="Proteomes" id="UP001201873"/>
    </source>
</evidence>
<evidence type="ECO:0000259" key="1">
    <source>
        <dbReference type="PROSITE" id="PS51725"/>
    </source>
</evidence>
<dbReference type="GO" id="GO:0004497">
    <property type="term" value="F:monooxygenase activity"/>
    <property type="evidence" value="ECO:0007669"/>
    <property type="project" value="UniProtKB-KW"/>
</dbReference>
<dbReference type="PROSITE" id="PS51725">
    <property type="entry name" value="ABM"/>
    <property type="match status" value="1"/>
</dbReference>
<keyword evidence="2" id="KW-0560">Oxidoreductase</keyword>
<keyword evidence="2" id="KW-0503">Monooxygenase</keyword>
<name>A0ABT0JYN9_9ACTN</name>
<dbReference type="Gene3D" id="3.30.70.100">
    <property type="match status" value="1"/>
</dbReference>
<dbReference type="RefSeq" id="WP_248815718.1">
    <property type="nucleotide sequence ID" value="NZ_JALKFT010000011.1"/>
</dbReference>
<dbReference type="Pfam" id="PF03992">
    <property type="entry name" value="ABM"/>
    <property type="match status" value="1"/>
</dbReference>
<gene>
    <name evidence="2" type="ORF">MXD59_12865</name>
</gene>
<feature type="domain" description="ABM" evidence="1">
    <location>
        <begin position="3"/>
        <end position="90"/>
    </location>
</feature>
<evidence type="ECO:0000313" key="2">
    <source>
        <dbReference type="EMBL" id="MCK9876658.1"/>
    </source>
</evidence>
<dbReference type="InterPro" id="IPR007138">
    <property type="entry name" value="ABM_dom"/>
</dbReference>
<protein>
    <submittedName>
        <fullName evidence="2">Antibiotic biosynthesis monooxygenase</fullName>
    </submittedName>
</protein>
<reference evidence="2 3" key="1">
    <citation type="submission" date="2022-04" db="EMBL/GenBank/DDBJ databases">
        <title>Genome diversity in the genus Frankia.</title>
        <authorList>
            <person name="Carlos-Shanley C."/>
            <person name="Hahn D."/>
        </authorList>
    </citation>
    <scope>NUCLEOTIDE SEQUENCE [LARGE SCALE GENOMIC DNA]</scope>
    <source>
        <strain evidence="2 3">Ag45/Mut15</strain>
    </source>
</reference>
<dbReference type="Proteomes" id="UP001201873">
    <property type="component" value="Unassembled WGS sequence"/>
</dbReference>
<comment type="caution">
    <text evidence="2">The sequence shown here is derived from an EMBL/GenBank/DDBJ whole genome shotgun (WGS) entry which is preliminary data.</text>
</comment>
<dbReference type="InterPro" id="IPR011008">
    <property type="entry name" value="Dimeric_a/b-barrel"/>
</dbReference>
<dbReference type="EMBL" id="JALKFT010000011">
    <property type="protein sequence ID" value="MCK9876658.1"/>
    <property type="molecule type" value="Genomic_DNA"/>
</dbReference>
<sequence length="103" mass="11136">MSVVVVAVLKPLPERRAQVRAAFEAAFPLVHEQDAGCELYALHESDDEFVIVEKWTSEDLLDEHGTSPAMKTLVSGLDGGLAEAPVIRRLRAIPLGTASQGQL</sequence>
<keyword evidence="3" id="KW-1185">Reference proteome</keyword>
<dbReference type="SUPFAM" id="SSF54909">
    <property type="entry name" value="Dimeric alpha+beta barrel"/>
    <property type="match status" value="1"/>
</dbReference>
<proteinExistence type="predicted"/>